<organism evidence="1 2">
    <name type="scientific">Dreissena polymorpha</name>
    <name type="common">Zebra mussel</name>
    <name type="synonym">Mytilus polymorpha</name>
    <dbReference type="NCBI Taxonomy" id="45954"/>
    <lineage>
        <taxon>Eukaryota</taxon>
        <taxon>Metazoa</taxon>
        <taxon>Spiralia</taxon>
        <taxon>Lophotrochozoa</taxon>
        <taxon>Mollusca</taxon>
        <taxon>Bivalvia</taxon>
        <taxon>Autobranchia</taxon>
        <taxon>Heteroconchia</taxon>
        <taxon>Euheterodonta</taxon>
        <taxon>Imparidentia</taxon>
        <taxon>Neoheterodontei</taxon>
        <taxon>Myida</taxon>
        <taxon>Dreissenoidea</taxon>
        <taxon>Dreissenidae</taxon>
        <taxon>Dreissena</taxon>
    </lineage>
</organism>
<keyword evidence="2" id="KW-1185">Reference proteome</keyword>
<proteinExistence type="predicted"/>
<evidence type="ECO:0000313" key="1">
    <source>
        <dbReference type="EMBL" id="KAH3861022.1"/>
    </source>
</evidence>
<dbReference type="Proteomes" id="UP000828390">
    <property type="component" value="Unassembled WGS sequence"/>
</dbReference>
<reference evidence="1" key="2">
    <citation type="submission" date="2020-11" db="EMBL/GenBank/DDBJ databases">
        <authorList>
            <person name="McCartney M.A."/>
            <person name="Auch B."/>
            <person name="Kono T."/>
            <person name="Mallez S."/>
            <person name="Becker A."/>
            <person name="Gohl D.M."/>
            <person name="Silverstein K.A.T."/>
            <person name="Koren S."/>
            <person name="Bechman K.B."/>
            <person name="Herman A."/>
            <person name="Abrahante J.E."/>
            <person name="Garbe J."/>
        </authorList>
    </citation>
    <scope>NUCLEOTIDE SEQUENCE</scope>
    <source>
        <strain evidence="1">Duluth1</strain>
        <tissue evidence="1">Whole animal</tissue>
    </source>
</reference>
<name>A0A9D4LLS7_DREPO</name>
<comment type="caution">
    <text evidence="1">The sequence shown here is derived from an EMBL/GenBank/DDBJ whole genome shotgun (WGS) entry which is preliminary data.</text>
</comment>
<dbReference type="EMBL" id="JAIWYP010000002">
    <property type="protein sequence ID" value="KAH3861022.1"/>
    <property type="molecule type" value="Genomic_DNA"/>
</dbReference>
<gene>
    <name evidence="1" type="ORF">DPMN_023948</name>
</gene>
<protein>
    <submittedName>
        <fullName evidence="1">Uncharacterized protein</fullName>
    </submittedName>
</protein>
<evidence type="ECO:0000313" key="2">
    <source>
        <dbReference type="Proteomes" id="UP000828390"/>
    </source>
</evidence>
<sequence>MLPSLTAMRSVENSPFCETEEIHLAVKKIVIAAYDKTAMSSPNINAVRKYLFTKKNNRIANIPPTQSALKQHTRRAILQSSIWYSCLNTQMNVQSPASFGWQSDPETDVWISGKTSHWL</sequence>
<dbReference type="AlphaFoldDB" id="A0A9D4LLS7"/>
<reference evidence="1" key="1">
    <citation type="journal article" date="2019" name="bioRxiv">
        <title>The Genome of the Zebra Mussel, Dreissena polymorpha: A Resource for Invasive Species Research.</title>
        <authorList>
            <person name="McCartney M.A."/>
            <person name="Auch B."/>
            <person name="Kono T."/>
            <person name="Mallez S."/>
            <person name="Zhang Y."/>
            <person name="Obille A."/>
            <person name="Becker A."/>
            <person name="Abrahante J.E."/>
            <person name="Garbe J."/>
            <person name="Badalamenti J.P."/>
            <person name="Herman A."/>
            <person name="Mangelson H."/>
            <person name="Liachko I."/>
            <person name="Sullivan S."/>
            <person name="Sone E.D."/>
            <person name="Koren S."/>
            <person name="Silverstein K.A.T."/>
            <person name="Beckman K.B."/>
            <person name="Gohl D.M."/>
        </authorList>
    </citation>
    <scope>NUCLEOTIDE SEQUENCE</scope>
    <source>
        <strain evidence="1">Duluth1</strain>
        <tissue evidence="1">Whole animal</tissue>
    </source>
</reference>
<accession>A0A9D4LLS7</accession>